<dbReference type="AGR" id="WB:WBGene00005447"/>
<dbReference type="KEGG" id="cel:CELE_F37B4.13"/>
<feature type="transmembrane region" description="Helical" evidence="1">
    <location>
        <begin position="52"/>
        <end position="76"/>
    </location>
</feature>
<dbReference type="FunCoup" id="Q9BKN9">
    <property type="interactions" value="811"/>
</dbReference>
<reference evidence="2 3" key="1">
    <citation type="journal article" date="1998" name="Science">
        <title>Genome sequence of the nematode C. elegans: a platform for investigating biology.</title>
        <authorList>
            <consortium name="The C. elegans sequencing consortium"/>
            <person name="Sulson J.E."/>
            <person name="Waterston R."/>
        </authorList>
    </citation>
    <scope>NUCLEOTIDE SEQUENCE [LARGE SCALE GENOMIC DNA]</scope>
    <source>
        <strain evidence="2 3">Bristol N2</strain>
    </source>
</reference>
<dbReference type="PANTHER" id="PTHR22941">
    <property type="entry name" value="SERPENTINE RECEPTOR"/>
    <property type="match status" value="1"/>
</dbReference>
<gene>
    <name evidence="2 4" type="primary">srh-240</name>
    <name evidence="2" type="ORF">CELE_F37B4.13</name>
    <name evidence="4" type="ORF">F37B4.13</name>
</gene>
<keyword evidence="3" id="KW-1185">Reference proteome</keyword>
<organism evidence="2 3">
    <name type="scientific">Caenorhabditis elegans</name>
    <dbReference type="NCBI Taxonomy" id="6239"/>
    <lineage>
        <taxon>Eukaryota</taxon>
        <taxon>Metazoa</taxon>
        <taxon>Ecdysozoa</taxon>
        <taxon>Nematoda</taxon>
        <taxon>Chromadorea</taxon>
        <taxon>Rhabditida</taxon>
        <taxon>Rhabditina</taxon>
        <taxon>Rhabditomorpha</taxon>
        <taxon>Rhabditoidea</taxon>
        <taxon>Rhabditidae</taxon>
        <taxon>Peloderinae</taxon>
        <taxon>Caenorhabditis</taxon>
    </lineage>
</organism>
<protein>
    <submittedName>
        <fullName evidence="2">Serpentine Receptor, class H</fullName>
    </submittedName>
</protein>
<dbReference type="OMA" id="NTHFWSS"/>
<dbReference type="eggNOG" id="ENOG502TGPC">
    <property type="taxonomic scope" value="Eukaryota"/>
</dbReference>
<dbReference type="RefSeq" id="NP_503777.3">
    <property type="nucleotide sequence ID" value="NM_071376.3"/>
</dbReference>
<dbReference type="AlphaFoldDB" id="Q9BKN9"/>
<evidence type="ECO:0000313" key="4">
    <source>
        <dbReference type="WormBase" id="F37B4.13a"/>
    </source>
</evidence>
<feature type="transmembrane region" description="Helical" evidence="1">
    <location>
        <begin position="190"/>
        <end position="219"/>
    </location>
</feature>
<dbReference type="PhylomeDB" id="Q9BKN9"/>
<dbReference type="WormBase" id="F37B4.13a">
    <property type="protein sequence ID" value="CE35968"/>
    <property type="gene ID" value="WBGene00005447"/>
    <property type="gene designation" value="srh-240"/>
</dbReference>
<proteinExistence type="predicted"/>
<dbReference type="Pfam" id="PF10318">
    <property type="entry name" value="7TM_GPCR_Srh"/>
    <property type="match status" value="1"/>
</dbReference>
<name>Q9BKN9_CAEEL</name>
<feature type="transmembrane region" description="Helical" evidence="1">
    <location>
        <begin position="271"/>
        <end position="293"/>
    </location>
</feature>
<dbReference type="GeneID" id="191889"/>
<dbReference type="Bgee" id="WBGene00005447">
    <property type="expression patterns" value="Expressed in embryo"/>
</dbReference>
<dbReference type="HOGENOM" id="CLU_042960_1_1_1"/>
<dbReference type="InterPro" id="IPR053220">
    <property type="entry name" value="Nematode_rcpt-like_serp_H"/>
</dbReference>
<dbReference type="OrthoDB" id="5843354at2759"/>
<feature type="transmembrane region" description="Helical" evidence="1">
    <location>
        <begin position="16"/>
        <end position="40"/>
    </location>
</feature>
<keyword evidence="2" id="KW-0675">Receptor</keyword>
<keyword evidence="1" id="KW-0472">Membrane</keyword>
<sequence>MTDCGIENYYFASSDFMILACHCLTAIQVPVFVFGSYCIIFKTPNHMLTVKWLLFNTHIWSSLSDFVICFMTVPYLFLPALAGYDLGLINNPGLSIYLLVTVTAFSGVSVLSIYENRYFILFCKKSWWRKTRKIYFCIIYGLVPLMFVAPLFDIPDQEVARYEVLKSIPCLPELTLENRKMFVLTLDFTIPFSCIFCAMLIVVASFLVFIFLTFSNIWFGDAWAASRQTMVLQRAFTKGVTVQTLYEFFILFIPVVTCLGTIFFWYHNQVINNIALLVVSLNGIGSTIIMLFAHKPYRTYTLSIFCFLCPKVTKKRESVHLRAHQLSALS</sequence>
<dbReference type="CTD" id="191889"/>
<dbReference type="EMBL" id="BX284605">
    <property type="protein sequence ID" value="CCD66325.1"/>
    <property type="molecule type" value="Genomic_DNA"/>
</dbReference>
<feature type="transmembrane region" description="Helical" evidence="1">
    <location>
        <begin position="240"/>
        <end position="265"/>
    </location>
</feature>
<dbReference type="PANTHER" id="PTHR22941:SF21">
    <property type="entry name" value="SERPENTINE RECEPTOR, CLASS H"/>
    <property type="match status" value="1"/>
</dbReference>
<evidence type="ECO:0000313" key="3">
    <source>
        <dbReference type="Proteomes" id="UP000001940"/>
    </source>
</evidence>
<dbReference type="PaxDb" id="6239-F37B4.13"/>
<evidence type="ECO:0000313" key="2">
    <source>
        <dbReference type="EMBL" id="CCD66325.1"/>
    </source>
</evidence>
<keyword evidence="1" id="KW-0812">Transmembrane</keyword>
<dbReference type="InParanoid" id="Q9BKN9"/>
<feature type="transmembrane region" description="Helical" evidence="1">
    <location>
        <begin position="96"/>
        <end position="114"/>
    </location>
</feature>
<dbReference type="InterPro" id="IPR019422">
    <property type="entry name" value="7TM_GPCR_serpentine_rcpt_Srh"/>
</dbReference>
<evidence type="ECO:0000256" key="1">
    <source>
        <dbReference type="SAM" id="Phobius"/>
    </source>
</evidence>
<dbReference type="UCSC" id="F37B4.13">
    <property type="organism name" value="c. elegans"/>
</dbReference>
<keyword evidence="1" id="KW-1133">Transmembrane helix</keyword>
<feature type="transmembrane region" description="Helical" evidence="1">
    <location>
        <begin position="134"/>
        <end position="152"/>
    </location>
</feature>
<accession>Q9BKN9</accession>
<dbReference type="Proteomes" id="UP000001940">
    <property type="component" value="Chromosome V"/>
</dbReference>